<dbReference type="PANTHER" id="PTHR30336">
    <property type="entry name" value="INNER MEMBRANE PROTEIN, PROBABLE PERMEASE"/>
    <property type="match status" value="1"/>
</dbReference>
<gene>
    <name evidence="3" type="ORF">SAMN04244553_0686</name>
</gene>
<proteinExistence type="predicted"/>
<dbReference type="InterPro" id="IPR014729">
    <property type="entry name" value="Rossmann-like_a/b/a_fold"/>
</dbReference>
<dbReference type="EMBL" id="OBEG01000001">
    <property type="protein sequence ID" value="SNY76329.1"/>
    <property type="molecule type" value="Genomic_DNA"/>
</dbReference>
<feature type="chain" id="PRO_5012673534" evidence="1">
    <location>
        <begin position="38"/>
        <end position="207"/>
    </location>
</feature>
<feature type="domain" description="DUF218" evidence="2">
    <location>
        <begin position="68"/>
        <end position="192"/>
    </location>
</feature>
<dbReference type="CDD" id="cd06259">
    <property type="entry name" value="YdcF-like"/>
    <property type="match status" value="1"/>
</dbReference>
<protein>
    <submittedName>
        <fullName evidence="3">DUF218 domain-containing protein</fullName>
    </submittedName>
</protein>
<keyword evidence="4" id="KW-1185">Reference proteome</keyword>
<name>A0A285KUM5_9NOCA</name>
<dbReference type="OrthoDB" id="3289889at2"/>
<dbReference type="Proteomes" id="UP000219565">
    <property type="component" value="Unassembled WGS sequence"/>
</dbReference>
<accession>A0A285KUM5</accession>
<sequence>MLQTMFPRARFHRGTVRALLGVATAATALLHAPCALADGGTGSASASAPPPHLASALPALGFRGPDTAVVVLGYGLLPDGGMRQELLARLHAGFVQALLAPASPVIVTGGNPRNGVTEARAMADWLIARGIPAERVIVEPDAASTAQNAEHSARIMRDIGARDAVVVTSADHIDRAVRDFSGAGVDVVATVTPDQVPMLASPFGPPA</sequence>
<dbReference type="Pfam" id="PF02698">
    <property type="entry name" value="DUF218"/>
    <property type="match status" value="1"/>
</dbReference>
<keyword evidence="1" id="KW-0732">Signal</keyword>
<evidence type="ECO:0000313" key="4">
    <source>
        <dbReference type="Proteomes" id="UP000219565"/>
    </source>
</evidence>
<dbReference type="STRING" id="1379680.GCA_001612615_00340"/>
<dbReference type="GO" id="GO:0005886">
    <property type="term" value="C:plasma membrane"/>
    <property type="evidence" value="ECO:0007669"/>
    <property type="project" value="TreeGrafter"/>
</dbReference>
<organism evidence="3 4">
    <name type="scientific">Nocardia amikacinitolerans</name>
    <dbReference type="NCBI Taxonomy" id="756689"/>
    <lineage>
        <taxon>Bacteria</taxon>
        <taxon>Bacillati</taxon>
        <taxon>Actinomycetota</taxon>
        <taxon>Actinomycetes</taxon>
        <taxon>Mycobacteriales</taxon>
        <taxon>Nocardiaceae</taxon>
        <taxon>Nocardia</taxon>
    </lineage>
</organism>
<evidence type="ECO:0000259" key="2">
    <source>
        <dbReference type="Pfam" id="PF02698"/>
    </source>
</evidence>
<dbReference type="PANTHER" id="PTHR30336:SF4">
    <property type="entry name" value="ENVELOPE BIOGENESIS FACTOR ELYC"/>
    <property type="match status" value="1"/>
</dbReference>
<dbReference type="InterPro" id="IPR003848">
    <property type="entry name" value="DUF218"/>
</dbReference>
<dbReference type="InterPro" id="IPR051599">
    <property type="entry name" value="Cell_Envelope_Assoc"/>
</dbReference>
<dbReference type="GO" id="GO:0000270">
    <property type="term" value="P:peptidoglycan metabolic process"/>
    <property type="evidence" value="ECO:0007669"/>
    <property type="project" value="TreeGrafter"/>
</dbReference>
<dbReference type="GO" id="GO:0043164">
    <property type="term" value="P:Gram-negative-bacterium-type cell wall biogenesis"/>
    <property type="evidence" value="ECO:0007669"/>
    <property type="project" value="TreeGrafter"/>
</dbReference>
<reference evidence="3 4" key="1">
    <citation type="submission" date="2017-09" db="EMBL/GenBank/DDBJ databases">
        <authorList>
            <person name="Ehlers B."/>
            <person name="Leendertz F.H."/>
        </authorList>
    </citation>
    <scope>NUCLEOTIDE SEQUENCE [LARGE SCALE GENOMIC DNA]</scope>
    <source>
        <strain evidence="3 4">DSM 45537</strain>
    </source>
</reference>
<evidence type="ECO:0000256" key="1">
    <source>
        <dbReference type="SAM" id="SignalP"/>
    </source>
</evidence>
<dbReference type="Gene3D" id="3.40.50.620">
    <property type="entry name" value="HUPs"/>
    <property type="match status" value="1"/>
</dbReference>
<feature type="signal peptide" evidence="1">
    <location>
        <begin position="1"/>
        <end position="37"/>
    </location>
</feature>
<dbReference type="AlphaFoldDB" id="A0A285KUM5"/>
<dbReference type="RefSeq" id="WP_097243594.1">
    <property type="nucleotide sequence ID" value="NZ_OBEG01000001.1"/>
</dbReference>
<evidence type="ECO:0000313" key="3">
    <source>
        <dbReference type="EMBL" id="SNY76329.1"/>
    </source>
</evidence>